<evidence type="ECO:0000259" key="3">
    <source>
        <dbReference type="PROSITE" id="PS50011"/>
    </source>
</evidence>
<dbReference type="Pfam" id="PF07714">
    <property type="entry name" value="PK_Tyr_Ser-Thr"/>
    <property type="match status" value="1"/>
</dbReference>
<feature type="domain" description="Protein kinase" evidence="3">
    <location>
        <begin position="205"/>
        <end position="483"/>
    </location>
</feature>
<keyword evidence="2" id="KW-0067">ATP-binding</keyword>
<dbReference type="GO" id="GO:0004672">
    <property type="term" value="F:protein kinase activity"/>
    <property type="evidence" value="ECO:0007669"/>
    <property type="project" value="InterPro"/>
</dbReference>
<protein>
    <submittedName>
        <fullName evidence="4">Kinase-like domain-containing protein</fullName>
    </submittedName>
</protein>
<dbReference type="PANTHER" id="PTHR27001:SF931">
    <property type="entry name" value="OS11G0664100 PROTEIN"/>
    <property type="match status" value="1"/>
</dbReference>
<dbReference type="SUPFAM" id="SSF56112">
    <property type="entry name" value="Protein kinase-like (PK-like)"/>
    <property type="match status" value="1"/>
</dbReference>
<sequence length="483" mass="56805">MIVTLKYLNNPTNIILKFIKTAVSCKVCGITQDSKTKNYLVVLDIDNCKRCKIKCNTVYFQHNFDDWTSVSDFNKVYKARWIDGYIYKWDDNNQNWERHEQNMIVILKYLNNPTSSTLEFINKIALSCKVYGITQDSKTKNYMVVLNINKCEKCKIECNAMYFQHNFNIWTSGNNDIDKLIQSTQLSDHTTHDIFDALVWIPYNKLYNKNILESNFNKMYSVKWYDRCIYKWDDNDQNWKRKGQNVFVALKSLNNPASITLWNNSSQNLERKDQDMFVALKSLYNSKNITLEFINEITLHYKVNHYKCDIKLYGITQDPETENYIMVLDYAGNGNLRNYLDTSYNELSWTNRLNYLHSIAYGLKNIHDKELIHRDLHIEAGDIKKTLSQLFRESHDPDKYDVSNDSGIRKQIEEAERINNKLQIGSAFLTGLGISYETHSEAIYTSRLLNFDNLPQPKNSDDYYEVNDNIVSMKFSESLLINI</sequence>
<evidence type="ECO:0000313" key="5">
    <source>
        <dbReference type="Proteomes" id="UP000615446"/>
    </source>
</evidence>
<dbReference type="EMBL" id="BLAL01000313">
    <property type="protein sequence ID" value="GET02647.1"/>
    <property type="molecule type" value="Genomic_DNA"/>
</dbReference>
<dbReference type="AlphaFoldDB" id="A0A8H3MEV0"/>
<comment type="caution">
    <text evidence="4">The sequence shown here is derived from an EMBL/GenBank/DDBJ whole genome shotgun (WGS) entry which is preliminary data.</text>
</comment>
<dbReference type="Gene3D" id="1.10.510.10">
    <property type="entry name" value="Transferase(Phosphotransferase) domain 1"/>
    <property type="match status" value="1"/>
</dbReference>
<dbReference type="Proteomes" id="UP000615446">
    <property type="component" value="Unassembled WGS sequence"/>
</dbReference>
<gene>
    <name evidence="4" type="ORF">RCL2_002902300</name>
</gene>
<dbReference type="PANTHER" id="PTHR27001">
    <property type="entry name" value="OS01G0253100 PROTEIN"/>
    <property type="match status" value="1"/>
</dbReference>
<evidence type="ECO:0000313" key="4">
    <source>
        <dbReference type="EMBL" id="GET02647.1"/>
    </source>
</evidence>
<dbReference type="GO" id="GO:0005886">
    <property type="term" value="C:plasma membrane"/>
    <property type="evidence" value="ECO:0007669"/>
    <property type="project" value="TreeGrafter"/>
</dbReference>
<evidence type="ECO:0000256" key="1">
    <source>
        <dbReference type="ARBA" id="ARBA00022741"/>
    </source>
</evidence>
<name>A0A8H3MEV0_9GLOM</name>
<evidence type="ECO:0000256" key="2">
    <source>
        <dbReference type="ARBA" id="ARBA00022840"/>
    </source>
</evidence>
<keyword evidence="4" id="KW-0418">Kinase</keyword>
<dbReference type="InterPro" id="IPR011009">
    <property type="entry name" value="Kinase-like_dom_sf"/>
</dbReference>
<accession>A0A8H3MEV0</accession>
<dbReference type="GO" id="GO:0005524">
    <property type="term" value="F:ATP binding"/>
    <property type="evidence" value="ECO:0007669"/>
    <property type="project" value="UniProtKB-KW"/>
</dbReference>
<dbReference type="Gene3D" id="1.10.10.1010">
    <property type="entry name" value="Intein homing endonuclease, domain IV"/>
    <property type="match status" value="3"/>
</dbReference>
<keyword evidence="1" id="KW-0547">Nucleotide-binding</keyword>
<proteinExistence type="predicted"/>
<keyword evidence="4" id="KW-0808">Transferase</keyword>
<reference evidence="4" key="1">
    <citation type="submission" date="2019-10" db="EMBL/GenBank/DDBJ databases">
        <title>Conservation and host-specific expression of non-tandemly repeated heterogenous ribosome RNA gene in arbuscular mycorrhizal fungi.</title>
        <authorList>
            <person name="Maeda T."/>
            <person name="Kobayashi Y."/>
            <person name="Nakagawa T."/>
            <person name="Ezawa T."/>
            <person name="Yamaguchi K."/>
            <person name="Bino T."/>
            <person name="Nishimoto Y."/>
            <person name="Shigenobu S."/>
            <person name="Kawaguchi M."/>
        </authorList>
    </citation>
    <scope>NUCLEOTIDE SEQUENCE</scope>
    <source>
        <strain evidence="4">HR1</strain>
    </source>
</reference>
<dbReference type="OrthoDB" id="4062651at2759"/>
<dbReference type="InterPro" id="IPR001245">
    <property type="entry name" value="Ser-Thr/Tyr_kinase_cat_dom"/>
</dbReference>
<dbReference type="PROSITE" id="PS50011">
    <property type="entry name" value="PROTEIN_KINASE_DOM"/>
    <property type="match status" value="1"/>
</dbReference>
<organism evidence="4 5">
    <name type="scientific">Rhizophagus clarus</name>
    <dbReference type="NCBI Taxonomy" id="94130"/>
    <lineage>
        <taxon>Eukaryota</taxon>
        <taxon>Fungi</taxon>
        <taxon>Fungi incertae sedis</taxon>
        <taxon>Mucoromycota</taxon>
        <taxon>Glomeromycotina</taxon>
        <taxon>Glomeromycetes</taxon>
        <taxon>Glomerales</taxon>
        <taxon>Glomeraceae</taxon>
        <taxon>Rhizophagus</taxon>
    </lineage>
</organism>
<dbReference type="InterPro" id="IPR000719">
    <property type="entry name" value="Prot_kinase_dom"/>
</dbReference>